<dbReference type="Pfam" id="PF05960">
    <property type="entry name" value="DUF885"/>
    <property type="match status" value="1"/>
</dbReference>
<dbReference type="PANTHER" id="PTHR33361:SF2">
    <property type="entry name" value="DUF885 DOMAIN-CONTAINING PROTEIN"/>
    <property type="match status" value="1"/>
</dbReference>
<dbReference type="EMBL" id="RBWV01000010">
    <property type="protein sequence ID" value="RKS77630.1"/>
    <property type="molecule type" value="Genomic_DNA"/>
</dbReference>
<evidence type="ECO:0000313" key="2">
    <source>
        <dbReference type="Proteomes" id="UP000281955"/>
    </source>
</evidence>
<dbReference type="AlphaFoldDB" id="A0A420XS35"/>
<accession>A0A420XS35</accession>
<comment type="caution">
    <text evidence="1">The sequence shown here is derived from an EMBL/GenBank/DDBJ whole genome shotgun (WGS) entry which is preliminary data.</text>
</comment>
<protein>
    <submittedName>
        <fullName evidence="1">Uncharacterized protein (DUF885 family)</fullName>
    </submittedName>
</protein>
<evidence type="ECO:0000313" key="1">
    <source>
        <dbReference type="EMBL" id="RKS77630.1"/>
    </source>
</evidence>
<keyword evidence="2" id="KW-1185">Reference proteome</keyword>
<reference evidence="1 2" key="1">
    <citation type="submission" date="2018-10" db="EMBL/GenBank/DDBJ databases">
        <title>Genomic Encyclopedia of Archaeal and Bacterial Type Strains, Phase II (KMG-II): from individual species to whole genera.</title>
        <authorList>
            <person name="Goeker M."/>
        </authorList>
    </citation>
    <scope>NUCLEOTIDE SEQUENCE [LARGE SCALE GENOMIC DNA]</scope>
    <source>
        <strain evidence="1 2">RP-AC37</strain>
    </source>
</reference>
<gene>
    <name evidence="1" type="ORF">CLV35_1324</name>
</gene>
<name>A0A420XS35_9ACTN</name>
<sequence length="551" mass="60127">MLCVPGDFSDLAAELVAETLAASPLLASAVGRTEHDGLLPDVSESAVAGRARRDDEWLERLDALPDTELTLDDAVDRDLARMALRGRRAMRDWASWRRDADTYAGAALQGVFVLLLHRLHPEPELARLVGSRLRAAPELLEQGIANLDPELASPELLRRSLGMVAAGAAYARSVAGDLAPEHRSEVAEAGELAAAAFERFGAHVSALAERASGTWAIGEARYDALLCDAEGLGYGAREMRERGQRAYDELDAEMRELARGMRGVPDWRAAIEAVNADAPDSPEEMLALYREATGSARSFAAEHDLVTLPAGERCEVVPSAPFNRGMLAVAHYIAPPPFQGGGVGHFFVPYPPEGASPEQVRQRLLTNSREALWSVAVHEAYPGHHWHFATLAAGGLVRRPLRAVLGSAYFVEGWGLYAEDVMREQGFFTTPGRLLAQRDARIWRAARIVVDTSLHLGEMSIEQATEHMSTKASLSPETARAEVLRYCAMPTQASSYLTGALEIARLRRRWEAEGRGSLREFHDRAAATGRLPVPLVERLLFPEDETLELAG</sequence>
<proteinExistence type="predicted"/>
<dbReference type="InParanoid" id="A0A420XS35"/>
<organism evidence="1 2">
    <name type="scientific">Motilibacter peucedani</name>
    <dbReference type="NCBI Taxonomy" id="598650"/>
    <lineage>
        <taxon>Bacteria</taxon>
        <taxon>Bacillati</taxon>
        <taxon>Actinomycetota</taxon>
        <taxon>Actinomycetes</taxon>
        <taxon>Motilibacterales</taxon>
        <taxon>Motilibacteraceae</taxon>
        <taxon>Motilibacter</taxon>
    </lineage>
</organism>
<dbReference type="Proteomes" id="UP000281955">
    <property type="component" value="Unassembled WGS sequence"/>
</dbReference>
<dbReference type="PANTHER" id="PTHR33361">
    <property type="entry name" value="GLR0591 PROTEIN"/>
    <property type="match status" value="1"/>
</dbReference>
<dbReference type="InterPro" id="IPR010281">
    <property type="entry name" value="DUF885"/>
</dbReference>